<proteinExistence type="predicted"/>
<name>T0YHW7_9ZZZZ</name>
<dbReference type="AlphaFoldDB" id="T0YHW7"/>
<reference evidence="2" key="2">
    <citation type="journal article" date="2014" name="ISME J.">
        <title>Microbial stratification in low pH oxic and suboxic macroscopic growths along an acid mine drainage.</title>
        <authorList>
            <person name="Mendez-Garcia C."/>
            <person name="Mesa V."/>
            <person name="Sprenger R.R."/>
            <person name="Richter M."/>
            <person name="Diez M.S."/>
            <person name="Solano J."/>
            <person name="Bargiela R."/>
            <person name="Golyshina O.V."/>
            <person name="Manteca A."/>
            <person name="Ramos J.L."/>
            <person name="Gallego J.R."/>
            <person name="Llorente I."/>
            <person name="Martins Dos Santos V.A."/>
            <person name="Jensen O.N."/>
            <person name="Pelaez A.I."/>
            <person name="Sanchez J."/>
            <person name="Ferrer M."/>
        </authorList>
    </citation>
    <scope>NUCLEOTIDE SEQUENCE</scope>
</reference>
<accession>T0YHW7</accession>
<comment type="caution">
    <text evidence="2">The sequence shown here is derived from an EMBL/GenBank/DDBJ whole genome shotgun (WGS) entry which is preliminary data.</text>
</comment>
<dbReference type="EMBL" id="AUZX01014711">
    <property type="protein sequence ID" value="EQD31447.1"/>
    <property type="molecule type" value="Genomic_DNA"/>
</dbReference>
<feature type="region of interest" description="Disordered" evidence="1">
    <location>
        <begin position="1"/>
        <end position="27"/>
    </location>
</feature>
<evidence type="ECO:0000313" key="2">
    <source>
        <dbReference type="EMBL" id="EQD31447.1"/>
    </source>
</evidence>
<reference evidence="2" key="1">
    <citation type="submission" date="2013-08" db="EMBL/GenBank/DDBJ databases">
        <authorList>
            <person name="Mendez C."/>
            <person name="Richter M."/>
            <person name="Ferrer M."/>
            <person name="Sanchez J."/>
        </authorList>
    </citation>
    <scope>NUCLEOTIDE SEQUENCE</scope>
</reference>
<organism evidence="2">
    <name type="scientific">mine drainage metagenome</name>
    <dbReference type="NCBI Taxonomy" id="410659"/>
    <lineage>
        <taxon>unclassified sequences</taxon>
        <taxon>metagenomes</taxon>
        <taxon>ecological metagenomes</taxon>
    </lineage>
</organism>
<gene>
    <name evidence="2" type="ORF">B1A_19935</name>
</gene>
<sequence>MAGGSEDPGMAGIKKEASMSDPSDDQKIIPIRKRSPMVSLFREFSDKENSGDDVSSDLFDEMNDEEFARKSDEWEKEQEQSVLNLPAWFVNRMIDDEWSFAFLLVTGEYLLFSHIDKVVQSADGTLWIDVTLLRPEDYDFWMGGKKIFSPPSS</sequence>
<evidence type="ECO:0000256" key="1">
    <source>
        <dbReference type="SAM" id="MobiDB-lite"/>
    </source>
</evidence>
<feature type="non-terminal residue" evidence="2">
    <location>
        <position position="153"/>
    </location>
</feature>
<protein>
    <submittedName>
        <fullName evidence="2">Uncharacterized protein</fullName>
    </submittedName>
</protein>